<proteinExistence type="predicted"/>
<feature type="compositionally biased region" description="Basic and acidic residues" evidence="1">
    <location>
        <begin position="1"/>
        <end position="17"/>
    </location>
</feature>
<sequence>MEAEKRKNEEKGMKKDGIPQGLNDSMGVVDHGEGVERGLPSKVDQQIFQQVLHPSPNQPVIKSDRSKAFFRGKVQTHLPLLKHVCPSERTSKGAGGTLKSDNEDPNNISRVTSD</sequence>
<name>A0AAV4QU29_CAEEX</name>
<evidence type="ECO:0000313" key="3">
    <source>
        <dbReference type="Proteomes" id="UP001054945"/>
    </source>
</evidence>
<feature type="compositionally biased region" description="Polar residues" evidence="1">
    <location>
        <begin position="105"/>
        <end position="114"/>
    </location>
</feature>
<evidence type="ECO:0000256" key="1">
    <source>
        <dbReference type="SAM" id="MobiDB-lite"/>
    </source>
</evidence>
<dbReference type="Proteomes" id="UP001054945">
    <property type="component" value="Unassembled WGS sequence"/>
</dbReference>
<keyword evidence="3" id="KW-1185">Reference proteome</keyword>
<evidence type="ECO:0000313" key="2">
    <source>
        <dbReference type="EMBL" id="GIY11627.1"/>
    </source>
</evidence>
<gene>
    <name evidence="2" type="ORF">CEXT_672711</name>
</gene>
<feature type="region of interest" description="Disordered" evidence="1">
    <location>
        <begin position="84"/>
        <end position="114"/>
    </location>
</feature>
<protein>
    <submittedName>
        <fullName evidence="2">Uncharacterized protein</fullName>
    </submittedName>
</protein>
<feature type="region of interest" description="Disordered" evidence="1">
    <location>
        <begin position="1"/>
        <end position="36"/>
    </location>
</feature>
<accession>A0AAV4QU29</accession>
<comment type="caution">
    <text evidence="2">The sequence shown here is derived from an EMBL/GenBank/DDBJ whole genome shotgun (WGS) entry which is preliminary data.</text>
</comment>
<reference evidence="2 3" key="1">
    <citation type="submission" date="2021-06" db="EMBL/GenBank/DDBJ databases">
        <title>Caerostris extrusa draft genome.</title>
        <authorList>
            <person name="Kono N."/>
            <person name="Arakawa K."/>
        </authorList>
    </citation>
    <scope>NUCLEOTIDE SEQUENCE [LARGE SCALE GENOMIC DNA]</scope>
</reference>
<organism evidence="2 3">
    <name type="scientific">Caerostris extrusa</name>
    <name type="common">Bark spider</name>
    <name type="synonym">Caerostris bankana</name>
    <dbReference type="NCBI Taxonomy" id="172846"/>
    <lineage>
        <taxon>Eukaryota</taxon>
        <taxon>Metazoa</taxon>
        <taxon>Ecdysozoa</taxon>
        <taxon>Arthropoda</taxon>
        <taxon>Chelicerata</taxon>
        <taxon>Arachnida</taxon>
        <taxon>Araneae</taxon>
        <taxon>Araneomorphae</taxon>
        <taxon>Entelegynae</taxon>
        <taxon>Araneoidea</taxon>
        <taxon>Araneidae</taxon>
        <taxon>Caerostris</taxon>
    </lineage>
</organism>
<dbReference type="AlphaFoldDB" id="A0AAV4QU29"/>
<dbReference type="EMBL" id="BPLR01006668">
    <property type="protein sequence ID" value="GIY11627.1"/>
    <property type="molecule type" value="Genomic_DNA"/>
</dbReference>